<keyword evidence="1" id="KW-0812">Transmembrane</keyword>
<reference evidence="2" key="1">
    <citation type="submission" date="2023-10" db="EMBL/GenBank/DDBJ databases">
        <title>Development of a sustainable strategy for remediation of hydrocarbon-contaminated territories based on the waste exchange concept.</title>
        <authorList>
            <person name="Krivoruchko A."/>
        </authorList>
    </citation>
    <scope>NUCLEOTIDE SEQUENCE</scope>
    <source>
        <strain evidence="2">IEGM 68</strain>
    </source>
</reference>
<dbReference type="RefSeq" id="WP_159922312.1">
    <property type="nucleotide sequence ID" value="NZ_JAWLUP010000054.1"/>
</dbReference>
<organism evidence="2 3">
    <name type="scientific">Rhodococcus oxybenzonivorans</name>
    <dbReference type="NCBI Taxonomy" id="1990687"/>
    <lineage>
        <taxon>Bacteria</taxon>
        <taxon>Bacillati</taxon>
        <taxon>Actinomycetota</taxon>
        <taxon>Actinomycetes</taxon>
        <taxon>Mycobacteriales</taxon>
        <taxon>Nocardiaceae</taxon>
        <taxon>Rhodococcus</taxon>
    </lineage>
</organism>
<evidence type="ECO:0000256" key="1">
    <source>
        <dbReference type="SAM" id="Phobius"/>
    </source>
</evidence>
<feature type="transmembrane region" description="Helical" evidence="1">
    <location>
        <begin position="53"/>
        <end position="72"/>
    </location>
</feature>
<accession>A0AAE4V2K5</accession>
<proteinExistence type="predicted"/>
<comment type="caution">
    <text evidence="2">The sequence shown here is derived from an EMBL/GenBank/DDBJ whole genome shotgun (WGS) entry which is preliminary data.</text>
</comment>
<sequence>MSAVSKVMYKPLALAASVGGGILAGAVFGQVWKRVAGEPEAPDPKDLSRTDREVFIAAAVQGTIFGLVRAAVDRAGARGYRKLAHADPR</sequence>
<keyword evidence="1" id="KW-0472">Membrane</keyword>
<evidence type="ECO:0000313" key="3">
    <source>
        <dbReference type="Proteomes" id="UP001185863"/>
    </source>
</evidence>
<dbReference type="Proteomes" id="UP001185863">
    <property type="component" value="Unassembled WGS sequence"/>
</dbReference>
<name>A0AAE4V2K5_9NOCA</name>
<evidence type="ECO:0000313" key="2">
    <source>
        <dbReference type="EMBL" id="MDV7266639.1"/>
    </source>
</evidence>
<gene>
    <name evidence="2" type="ORF">R4315_19110</name>
</gene>
<dbReference type="EMBL" id="JAWLUP010000054">
    <property type="protein sequence ID" value="MDV7266639.1"/>
    <property type="molecule type" value="Genomic_DNA"/>
</dbReference>
<keyword evidence="1" id="KW-1133">Transmembrane helix</keyword>
<dbReference type="InterPro" id="IPR025329">
    <property type="entry name" value="DUF4235"/>
</dbReference>
<dbReference type="Pfam" id="PF14019">
    <property type="entry name" value="DUF4235"/>
    <property type="match status" value="1"/>
</dbReference>
<protein>
    <submittedName>
        <fullName evidence="2">DUF4235 domain-containing protein</fullName>
    </submittedName>
</protein>
<dbReference type="AlphaFoldDB" id="A0AAE4V2K5"/>